<dbReference type="GO" id="GO:0006355">
    <property type="term" value="P:regulation of DNA-templated transcription"/>
    <property type="evidence" value="ECO:0007669"/>
    <property type="project" value="TreeGrafter"/>
</dbReference>
<feature type="non-terminal residue" evidence="2">
    <location>
        <position position="199"/>
    </location>
</feature>
<dbReference type="PANTHER" id="PTHR21494:SF0">
    <property type="entry name" value="ACTIVATING SIGNAL COINTEGRATOR 1 COMPLEX SUBUNIT 2"/>
    <property type="match status" value="1"/>
</dbReference>
<gene>
    <name evidence="2" type="ORF">SARC_13564</name>
</gene>
<dbReference type="STRING" id="667725.A0A0L0FAZ5"/>
<dbReference type="GO" id="GO:0043130">
    <property type="term" value="F:ubiquitin binding"/>
    <property type="evidence" value="ECO:0007669"/>
    <property type="project" value="TreeGrafter"/>
</dbReference>
<evidence type="ECO:0000313" key="2">
    <source>
        <dbReference type="EMBL" id="KNC73877.1"/>
    </source>
</evidence>
<dbReference type="OrthoDB" id="5577209at2759"/>
<dbReference type="InterPro" id="IPR052586">
    <property type="entry name" value="ASCC2"/>
</dbReference>
<sequence>VSTSEHFPVFLESYLRLCPRPYQSLLKVTSNPTDKPGLNFRKPSLKTSPGDDDRPGRTEKELQHAVFKICLRLCTAKEAQKNGVTDVLLGNTLYKGKILSVPSIMDFCAVFGQDNQALVAKMIASLCTLQPKLSSELEETAPMIVDMFAQMETKAREWDSGRAPSIDIASQWLGNMMDFSWTLNALIQVYQQIASVLQV</sequence>
<feature type="non-terminal residue" evidence="2">
    <location>
        <position position="1"/>
    </location>
</feature>
<accession>A0A0L0FAZ5</accession>
<dbReference type="GeneID" id="25914068"/>
<name>A0A0L0FAZ5_9EUKA</name>
<proteinExistence type="predicted"/>
<evidence type="ECO:0000256" key="1">
    <source>
        <dbReference type="SAM" id="MobiDB-lite"/>
    </source>
</evidence>
<dbReference type="EMBL" id="KQ245033">
    <property type="protein sequence ID" value="KNC73877.1"/>
    <property type="molecule type" value="Genomic_DNA"/>
</dbReference>
<dbReference type="Proteomes" id="UP000054560">
    <property type="component" value="Unassembled WGS sequence"/>
</dbReference>
<keyword evidence="3" id="KW-1185">Reference proteome</keyword>
<feature type="compositionally biased region" description="Basic and acidic residues" evidence="1">
    <location>
        <begin position="49"/>
        <end position="58"/>
    </location>
</feature>
<evidence type="ECO:0000313" key="3">
    <source>
        <dbReference type="Proteomes" id="UP000054560"/>
    </source>
</evidence>
<dbReference type="RefSeq" id="XP_014147779.1">
    <property type="nucleotide sequence ID" value="XM_014292304.1"/>
</dbReference>
<protein>
    <submittedName>
        <fullName evidence="2">Uncharacterized protein</fullName>
    </submittedName>
</protein>
<organism evidence="2 3">
    <name type="scientific">Sphaeroforma arctica JP610</name>
    <dbReference type="NCBI Taxonomy" id="667725"/>
    <lineage>
        <taxon>Eukaryota</taxon>
        <taxon>Ichthyosporea</taxon>
        <taxon>Ichthyophonida</taxon>
        <taxon>Sphaeroforma</taxon>
    </lineage>
</organism>
<feature type="region of interest" description="Disordered" evidence="1">
    <location>
        <begin position="28"/>
        <end position="58"/>
    </location>
</feature>
<dbReference type="AlphaFoldDB" id="A0A0L0FAZ5"/>
<reference evidence="2 3" key="1">
    <citation type="submission" date="2011-02" db="EMBL/GenBank/DDBJ databases">
        <title>The Genome Sequence of Sphaeroforma arctica JP610.</title>
        <authorList>
            <consortium name="The Broad Institute Genome Sequencing Platform"/>
            <person name="Russ C."/>
            <person name="Cuomo C."/>
            <person name="Young S.K."/>
            <person name="Zeng Q."/>
            <person name="Gargeya S."/>
            <person name="Alvarado L."/>
            <person name="Berlin A."/>
            <person name="Chapman S.B."/>
            <person name="Chen Z."/>
            <person name="Freedman E."/>
            <person name="Gellesch M."/>
            <person name="Goldberg J."/>
            <person name="Griggs A."/>
            <person name="Gujja S."/>
            <person name="Heilman E."/>
            <person name="Heiman D."/>
            <person name="Howarth C."/>
            <person name="Mehta T."/>
            <person name="Neiman D."/>
            <person name="Pearson M."/>
            <person name="Roberts A."/>
            <person name="Saif S."/>
            <person name="Shea T."/>
            <person name="Shenoy N."/>
            <person name="Sisk P."/>
            <person name="Stolte C."/>
            <person name="Sykes S."/>
            <person name="White J."/>
            <person name="Yandava C."/>
            <person name="Burger G."/>
            <person name="Gray M.W."/>
            <person name="Holland P.W.H."/>
            <person name="King N."/>
            <person name="Lang F.B.F."/>
            <person name="Roger A.J."/>
            <person name="Ruiz-Trillo I."/>
            <person name="Haas B."/>
            <person name="Nusbaum C."/>
            <person name="Birren B."/>
        </authorList>
    </citation>
    <scope>NUCLEOTIDE SEQUENCE [LARGE SCALE GENOMIC DNA]</scope>
    <source>
        <strain evidence="2 3">JP610</strain>
    </source>
</reference>
<dbReference type="PANTHER" id="PTHR21494">
    <property type="entry name" value="ACTIVATING SIGNAL COINTEGRATOR 1 COMPLEX SUBUNIT 2 ASC-1 COMPLEX SUBUNIT P100"/>
    <property type="match status" value="1"/>
</dbReference>
<dbReference type="eggNOG" id="KOG4501">
    <property type="taxonomic scope" value="Eukaryota"/>
</dbReference>